<feature type="transmembrane region" description="Helical" evidence="7">
    <location>
        <begin position="178"/>
        <end position="200"/>
    </location>
</feature>
<dbReference type="PANTHER" id="PTHR32089:SF112">
    <property type="entry name" value="LYSOZYME-LIKE PROTEIN-RELATED"/>
    <property type="match status" value="1"/>
</dbReference>
<dbReference type="SMART" id="SM00304">
    <property type="entry name" value="HAMP"/>
    <property type="match status" value="1"/>
</dbReference>
<dbReference type="PANTHER" id="PTHR32089">
    <property type="entry name" value="METHYL-ACCEPTING CHEMOTAXIS PROTEIN MCPB"/>
    <property type="match status" value="1"/>
</dbReference>
<evidence type="ECO:0000256" key="1">
    <source>
        <dbReference type="ARBA" id="ARBA00004236"/>
    </source>
</evidence>
<keyword evidence="4 6" id="KW-0807">Transducer</keyword>
<organism evidence="10 11">
    <name type="scientific">Schinkia azotoformans MEV2011</name>
    <dbReference type="NCBI Taxonomy" id="1348973"/>
    <lineage>
        <taxon>Bacteria</taxon>
        <taxon>Bacillati</taxon>
        <taxon>Bacillota</taxon>
        <taxon>Bacilli</taxon>
        <taxon>Bacillales</taxon>
        <taxon>Bacillaceae</taxon>
        <taxon>Calidifontibacillus/Schinkia group</taxon>
        <taxon>Schinkia</taxon>
    </lineage>
</organism>
<dbReference type="PROSITE" id="PS50885">
    <property type="entry name" value="HAMP"/>
    <property type="match status" value="1"/>
</dbReference>
<keyword evidence="7" id="KW-0812">Transmembrane</keyword>
<dbReference type="SUPFAM" id="SSF58104">
    <property type="entry name" value="Methyl-accepting chemotaxis protein (MCP) signaling domain"/>
    <property type="match status" value="1"/>
</dbReference>
<dbReference type="RefSeq" id="WP_035198603.1">
    <property type="nucleotide sequence ID" value="NZ_JJRY01000031.1"/>
</dbReference>
<feature type="domain" description="Methyl-accepting transducer" evidence="8">
    <location>
        <begin position="274"/>
        <end position="510"/>
    </location>
</feature>
<dbReference type="Gene3D" id="1.10.287.950">
    <property type="entry name" value="Methyl-accepting chemotaxis protein"/>
    <property type="match status" value="1"/>
</dbReference>
<dbReference type="GO" id="GO:0005886">
    <property type="term" value="C:plasma membrane"/>
    <property type="evidence" value="ECO:0007669"/>
    <property type="project" value="UniProtKB-SubCell"/>
</dbReference>
<protein>
    <submittedName>
        <fullName evidence="10">Methyl-accepting chemotaxis protein</fullName>
    </submittedName>
</protein>
<comment type="subcellular location">
    <subcellularLocation>
        <location evidence="1">Cell membrane</location>
    </subcellularLocation>
</comment>
<comment type="caution">
    <text evidence="10">The sequence shown here is derived from an EMBL/GenBank/DDBJ whole genome shotgun (WGS) entry which is preliminary data.</text>
</comment>
<dbReference type="PROSITE" id="PS50111">
    <property type="entry name" value="CHEMOTAXIS_TRANSDUC_2"/>
    <property type="match status" value="1"/>
</dbReference>
<dbReference type="GO" id="GO:0006935">
    <property type="term" value="P:chemotaxis"/>
    <property type="evidence" value="ECO:0007669"/>
    <property type="project" value="InterPro"/>
</dbReference>
<dbReference type="OrthoDB" id="107771at2"/>
<dbReference type="Pfam" id="PF00672">
    <property type="entry name" value="HAMP"/>
    <property type="match status" value="1"/>
</dbReference>
<dbReference type="GO" id="GO:0007165">
    <property type="term" value="P:signal transduction"/>
    <property type="evidence" value="ECO:0007669"/>
    <property type="project" value="UniProtKB-KW"/>
</dbReference>
<dbReference type="InterPro" id="IPR003660">
    <property type="entry name" value="HAMP_dom"/>
</dbReference>
<dbReference type="CDD" id="cd06225">
    <property type="entry name" value="HAMP"/>
    <property type="match status" value="1"/>
</dbReference>
<evidence type="ECO:0000256" key="3">
    <source>
        <dbReference type="ARBA" id="ARBA00023136"/>
    </source>
</evidence>
<dbReference type="SMART" id="SM00283">
    <property type="entry name" value="MA"/>
    <property type="match status" value="1"/>
</dbReference>
<dbReference type="Pfam" id="PF00015">
    <property type="entry name" value="MCPsignal"/>
    <property type="match status" value="1"/>
</dbReference>
<feature type="domain" description="HAMP" evidence="9">
    <location>
        <begin position="201"/>
        <end position="255"/>
    </location>
</feature>
<dbReference type="Proteomes" id="UP000027936">
    <property type="component" value="Unassembled WGS sequence"/>
</dbReference>
<proteinExistence type="inferred from homology"/>
<evidence type="ECO:0000313" key="10">
    <source>
        <dbReference type="EMBL" id="KEF36265.1"/>
    </source>
</evidence>
<comment type="similarity">
    <text evidence="5">Belongs to the methyl-accepting chemotaxis (MCP) protein family.</text>
</comment>
<sequence length="560" mass="60702">MKIKVKLILLVSLLITGLIITGLLSARQLKGAEKAYLEMQEDEEIQLTLKSLQYRITGISNDERSLLLTGDEELISGMADKVEKINGYLENLLKMPHLDKEPINKIKENFLVYKEANNKMVEASLGGEREKAYKIHFEDERSIRKELLDPSIEATISEITSEINNDKILLAKKQKTEAYILISTILLSTIAGIIIAFFIIRSISKPITIMNARLKEIAEGEGDLTQTIDLDSRDELGEMAYSFNNMIGKLRELIIQVGYSAEQVAAASEQLTASSEETTRATEQIASTVQEVAIGTAKQAESVKGTSITVNEMSTSLSQFGTSSEVVKTTALHASGKAVEGNKAVATIVAQMNEINETVQELSVMVKTLGARSNQIGKIVAAITGIAEQTNLLALNAAIEAARVGEHGRGFAVVADEVRKLAEQSAGSAQEISQLISTIQSDTNETVKAMEDTTNKVTKGINFVHDAGKLFEQIKQAVLEVSSQIQEAVSDVQKMAVGAEQMAQSVELIAETADLAAIGTQNMSAATEEQLASMEEITASSSSLSKMAEGLNEIVRKFKV</sequence>
<dbReference type="InterPro" id="IPR004090">
    <property type="entry name" value="Chemotax_Me-accpt_rcpt"/>
</dbReference>
<dbReference type="Pfam" id="PF12729">
    <property type="entry name" value="4HB_MCP_1"/>
    <property type="match status" value="1"/>
</dbReference>
<keyword evidence="7" id="KW-1133">Transmembrane helix</keyword>
<evidence type="ECO:0000256" key="7">
    <source>
        <dbReference type="SAM" id="Phobius"/>
    </source>
</evidence>
<evidence type="ECO:0000259" key="8">
    <source>
        <dbReference type="PROSITE" id="PS50111"/>
    </source>
</evidence>
<dbReference type="EMBL" id="JJRY01000031">
    <property type="protein sequence ID" value="KEF36265.1"/>
    <property type="molecule type" value="Genomic_DNA"/>
</dbReference>
<evidence type="ECO:0000256" key="2">
    <source>
        <dbReference type="ARBA" id="ARBA00022475"/>
    </source>
</evidence>
<dbReference type="PATRIC" id="fig|1348973.3.peg.4438"/>
<dbReference type="Gene3D" id="6.10.340.10">
    <property type="match status" value="1"/>
</dbReference>
<dbReference type="FunFam" id="1.10.287.950:FF:000001">
    <property type="entry name" value="Methyl-accepting chemotaxis sensory transducer"/>
    <property type="match status" value="1"/>
</dbReference>
<dbReference type="AlphaFoldDB" id="A0A072NSS1"/>
<reference evidence="10 11" key="1">
    <citation type="submission" date="2014-04" db="EMBL/GenBank/DDBJ databases">
        <title>Draft genome sequence of Bacillus azotoformans MEV2011, a (co-) denitrifying strain unable to grow in the presence of oxygen.</title>
        <authorList>
            <person name="Nielsen M."/>
            <person name="Schreiber L."/>
            <person name="Finster K."/>
            <person name="Schramm A."/>
        </authorList>
    </citation>
    <scope>NUCLEOTIDE SEQUENCE [LARGE SCALE GENOMIC DNA]</scope>
    <source>
        <strain evidence="10 11">MEV2011</strain>
    </source>
</reference>
<evidence type="ECO:0000256" key="6">
    <source>
        <dbReference type="PROSITE-ProRule" id="PRU00284"/>
    </source>
</evidence>
<evidence type="ECO:0000313" key="11">
    <source>
        <dbReference type="Proteomes" id="UP000027936"/>
    </source>
</evidence>
<dbReference type="CDD" id="cd11386">
    <property type="entry name" value="MCP_signal"/>
    <property type="match status" value="1"/>
</dbReference>
<evidence type="ECO:0000256" key="5">
    <source>
        <dbReference type="ARBA" id="ARBA00029447"/>
    </source>
</evidence>
<name>A0A072NSS1_SCHAZ</name>
<accession>A0A072NSS1</accession>
<gene>
    <name evidence="10" type="ORF">M670_04572</name>
</gene>
<evidence type="ECO:0000259" key="9">
    <source>
        <dbReference type="PROSITE" id="PS50885"/>
    </source>
</evidence>
<keyword evidence="3 7" id="KW-0472">Membrane</keyword>
<dbReference type="InterPro" id="IPR024478">
    <property type="entry name" value="HlyB_4HB_MCP"/>
</dbReference>
<keyword evidence="2" id="KW-1003">Cell membrane</keyword>
<dbReference type="InterPro" id="IPR004089">
    <property type="entry name" value="MCPsignal_dom"/>
</dbReference>
<dbReference type="GO" id="GO:0004888">
    <property type="term" value="F:transmembrane signaling receptor activity"/>
    <property type="evidence" value="ECO:0007669"/>
    <property type="project" value="InterPro"/>
</dbReference>
<dbReference type="PRINTS" id="PR00260">
    <property type="entry name" value="CHEMTRNSDUCR"/>
</dbReference>
<evidence type="ECO:0000256" key="4">
    <source>
        <dbReference type="ARBA" id="ARBA00023224"/>
    </source>
</evidence>